<dbReference type="SUPFAM" id="SSF50182">
    <property type="entry name" value="Sm-like ribonucleoproteins"/>
    <property type="match status" value="1"/>
</dbReference>
<dbReference type="RefSeq" id="WP_249293544.1">
    <property type="nucleotide sequence ID" value="NZ_JACRSV010000001.1"/>
</dbReference>
<dbReference type="InterPro" id="IPR049278">
    <property type="entry name" value="MS_channel_C"/>
</dbReference>
<dbReference type="GO" id="GO:0005886">
    <property type="term" value="C:plasma membrane"/>
    <property type="evidence" value="ECO:0007669"/>
    <property type="project" value="UniProtKB-SubCell"/>
</dbReference>
<dbReference type="InterPro" id="IPR006685">
    <property type="entry name" value="MscS_channel_2nd"/>
</dbReference>
<dbReference type="InterPro" id="IPR011066">
    <property type="entry name" value="MscS_channel_C_sf"/>
</dbReference>
<dbReference type="Gene3D" id="1.10.287.1260">
    <property type="match status" value="1"/>
</dbReference>
<feature type="domain" description="Mechanosensitive ion channel MscS C-terminal" evidence="9">
    <location>
        <begin position="262"/>
        <end position="344"/>
    </location>
</feature>
<feature type="transmembrane region" description="Helical" evidence="7">
    <location>
        <begin position="140"/>
        <end position="162"/>
    </location>
</feature>
<dbReference type="Pfam" id="PF00924">
    <property type="entry name" value="MS_channel_2nd"/>
    <property type="match status" value="1"/>
</dbReference>
<feature type="transmembrane region" description="Helical" evidence="7">
    <location>
        <begin position="12"/>
        <end position="36"/>
    </location>
</feature>
<comment type="subcellular location">
    <subcellularLocation>
        <location evidence="1">Cell membrane</location>
        <topology evidence="1">Multi-pass membrane protein</topology>
    </subcellularLocation>
</comment>
<feature type="domain" description="Mechanosensitive ion channel transmembrane helices 2/3" evidence="10">
    <location>
        <begin position="146"/>
        <end position="187"/>
    </location>
</feature>
<dbReference type="PANTHER" id="PTHR43634:SF2">
    <property type="entry name" value="LOW CONDUCTANCE MECHANOSENSITIVE CHANNEL YNAI"/>
    <property type="match status" value="1"/>
</dbReference>
<evidence type="ECO:0000256" key="5">
    <source>
        <dbReference type="ARBA" id="ARBA00022989"/>
    </source>
</evidence>
<keyword evidence="12" id="KW-1185">Reference proteome</keyword>
<dbReference type="EMBL" id="JACRSV010000001">
    <property type="protein sequence ID" value="MBC8558655.1"/>
    <property type="molecule type" value="Genomic_DNA"/>
</dbReference>
<evidence type="ECO:0000256" key="3">
    <source>
        <dbReference type="ARBA" id="ARBA00022475"/>
    </source>
</evidence>
<dbReference type="InterPro" id="IPR023408">
    <property type="entry name" value="MscS_beta-dom_sf"/>
</dbReference>
<keyword evidence="3" id="KW-1003">Cell membrane</keyword>
<evidence type="ECO:0000259" key="8">
    <source>
        <dbReference type="Pfam" id="PF00924"/>
    </source>
</evidence>
<keyword evidence="4 7" id="KW-0812">Transmembrane</keyword>
<evidence type="ECO:0000256" key="7">
    <source>
        <dbReference type="SAM" id="Phobius"/>
    </source>
</evidence>
<name>A0A926E351_9FIRM</name>
<feature type="transmembrane region" description="Helical" evidence="7">
    <location>
        <begin position="168"/>
        <end position="186"/>
    </location>
</feature>
<proteinExistence type="inferred from homology"/>
<evidence type="ECO:0000256" key="1">
    <source>
        <dbReference type="ARBA" id="ARBA00004651"/>
    </source>
</evidence>
<reference evidence="11" key="1">
    <citation type="submission" date="2020-08" db="EMBL/GenBank/DDBJ databases">
        <title>Genome public.</title>
        <authorList>
            <person name="Liu C."/>
            <person name="Sun Q."/>
        </authorList>
    </citation>
    <scope>NUCLEOTIDE SEQUENCE</scope>
    <source>
        <strain evidence="11">NSJ-33</strain>
    </source>
</reference>
<protein>
    <submittedName>
        <fullName evidence="11">Mechanosensitive ion channel family protein</fullName>
    </submittedName>
</protein>
<keyword evidence="5 7" id="KW-1133">Transmembrane helix</keyword>
<evidence type="ECO:0000259" key="9">
    <source>
        <dbReference type="Pfam" id="PF21082"/>
    </source>
</evidence>
<evidence type="ECO:0000313" key="11">
    <source>
        <dbReference type="EMBL" id="MBC8558655.1"/>
    </source>
</evidence>
<dbReference type="Pfam" id="PF21082">
    <property type="entry name" value="MS_channel_3rd"/>
    <property type="match status" value="1"/>
</dbReference>
<evidence type="ECO:0000313" key="12">
    <source>
        <dbReference type="Proteomes" id="UP000610760"/>
    </source>
</evidence>
<dbReference type="AlphaFoldDB" id="A0A926E351"/>
<dbReference type="Pfam" id="PF21088">
    <property type="entry name" value="MS_channel_1st"/>
    <property type="match status" value="1"/>
</dbReference>
<comment type="similarity">
    <text evidence="2">Belongs to the MscS (TC 1.A.23) family.</text>
</comment>
<organism evidence="11 12">
    <name type="scientific">Fumia xinanensis</name>
    <dbReference type="NCBI Taxonomy" id="2763659"/>
    <lineage>
        <taxon>Bacteria</taxon>
        <taxon>Bacillati</taxon>
        <taxon>Bacillota</taxon>
        <taxon>Clostridia</taxon>
        <taxon>Eubacteriales</taxon>
        <taxon>Oscillospiraceae</taxon>
        <taxon>Fumia</taxon>
    </lineage>
</organism>
<evidence type="ECO:0000259" key="10">
    <source>
        <dbReference type="Pfam" id="PF21088"/>
    </source>
</evidence>
<dbReference type="Gene3D" id="3.30.70.100">
    <property type="match status" value="1"/>
</dbReference>
<feature type="transmembrane region" description="Helical" evidence="7">
    <location>
        <begin position="69"/>
        <end position="89"/>
    </location>
</feature>
<dbReference type="PANTHER" id="PTHR43634">
    <property type="entry name" value="OW CONDUCTANCE MECHANOSENSITIVE CHANNEL"/>
    <property type="match status" value="1"/>
</dbReference>
<dbReference type="Gene3D" id="2.30.30.60">
    <property type="match status" value="1"/>
</dbReference>
<feature type="domain" description="Mechanosensitive ion channel MscS" evidence="8">
    <location>
        <begin position="188"/>
        <end position="255"/>
    </location>
</feature>
<dbReference type="SUPFAM" id="SSF82689">
    <property type="entry name" value="Mechanosensitive channel protein MscS (YggB), C-terminal domain"/>
    <property type="match status" value="1"/>
</dbReference>
<gene>
    <name evidence="11" type="ORF">H8710_01095</name>
</gene>
<evidence type="ECO:0000256" key="6">
    <source>
        <dbReference type="ARBA" id="ARBA00023136"/>
    </source>
</evidence>
<dbReference type="SUPFAM" id="SSF82861">
    <property type="entry name" value="Mechanosensitive channel protein MscS (YggB), transmembrane region"/>
    <property type="match status" value="1"/>
</dbReference>
<comment type="caution">
    <text evidence="11">The sequence shown here is derived from an EMBL/GenBank/DDBJ whole genome shotgun (WGS) entry which is preliminary data.</text>
</comment>
<dbReference type="InterPro" id="IPR045042">
    <property type="entry name" value="YnaI-like"/>
</dbReference>
<dbReference type="InterPro" id="IPR011014">
    <property type="entry name" value="MscS_channel_TM-2"/>
</dbReference>
<evidence type="ECO:0000256" key="2">
    <source>
        <dbReference type="ARBA" id="ARBA00008017"/>
    </source>
</evidence>
<keyword evidence="6 7" id="KW-0472">Membrane</keyword>
<dbReference type="Proteomes" id="UP000610760">
    <property type="component" value="Unassembled WGS sequence"/>
</dbReference>
<feature type="transmembrane region" description="Helical" evidence="7">
    <location>
        <begin position="95"/>
        <end position="119"/>
    </location>
</feature>
<accession>A0A926E351</accession>
<sequence length="365" mass="40060">MLEQLWEMILHLLQSLTKFIVPAVFGLAVLLAVLVFRRKLVRLILCIIKKVTGRFQAASAIADSFERPAVFFLTALSVYFGIGVFFFAAGLRVEAAGFLVFLTKLLKICAICAITWGLMNAAPPIVEAIQGGEKDVDKTLVVFFSKIVRVVLIIIAAVIVIAEIGYNISGLITGLGIGGLTVALAAKDSASNLFGGLIIIADKPFAVDDWIETPDLEGVVTDITLRSTRIRTFKDAEVIVPNSTLANSQIVNWSRMKKRRVSFHLGLTYGTPKEKLQQATDGIRSLLEKHPDVDPDVIVVTFDKFGAYSLDLQIYYFAVKTAWGDYMKVKQDVNLQIMSFLKSIDVDIAFPTHTIISGDANKSSV</sequence>
<dbReference type="GO" id="GO:0055085">
    <property type="term" value="P:transmembrane transport"/>
    <property type="evidence" value="ECO:0007669"/>
    <property type="project" value="InterPro"/>
</dbReference>
<dbReference type="InterPro" id="IPR049142">
    <property type="entry name" value="MS_channel_1st"/>
</dbReference>
<dbReference type="InterPro" id="IPR010920">
    <property type="entry name" value="LSM_dom_sf"/>
</dbReference>
<evidence type="ECO:0000256" key="4">
    <source>
        <dbReference type="ARBA" id="ARBA00022692"/>
    </source>
</evidence>